<feature type="domain" description="Transposase InsH N-terminal" evidence="1">
    <location>
        <begin position="27"/>
        <end position="104"/>
    </location>
</feature>
<dbReference type="Proteomes" id="UP000318294">
    <property type="component" value="Unassembled WGS sequence"/>
</dbReference>
<comment type="caution">
    <text evidence="2">The sequence shown here is derived from an EMBL/GenBank/DDBJ whole genome shotgun (WGS) entry which is preliminary data.</text>
</comment>
<evidence type="ECO:0000259" key="1">
    <source>
        <dbReference type="Pfam" id="PF05598"/>
    </source>
</evidence>
<dbReference type="Pfam" id="PF05598">
    <property type="entry name" value="DUF772"/>
    <property type="match status" value="1"/>
</dbReference>
<dbReference type="PANTHER" id="PTHR35604">
    <property type="entry name" value="TRANSPOSASE INSH FOR INSERTION SEQUENCE ELEMENT IS5A-RELATED"/>
    <property type="match status" value="1"/>
</dbReference>
<organism evidence="2 3">
    <name type="scientific">Tepidimonas charontis</name>
    <dbReference type="NCBI Taxonomy" id="2267262"/>
    <lineage>
        <taxon>Bacteria</taxon>
        <taxon>Pseudomonadati</taxon>
        <taxon>Pseudomonadota</taxon>
        <taxon>Betaproteobacteria</taxon>
        <taxon>Burkholderiales</taxon>
        <taxon>Tepidimonas</taxon>
    </lineage>
</organism>
<dbReference type="EMBL" id="VJON01000042">
    <property type="protein sequence ID" value="TSE31881.1"/>
    <property type="molecule type" value="Genomic_DNA"/>
</dbReference>
<proteinExistence type="predicted"/>
<reference evidence="2 3" key="1">
    <citation type="submission" date="2019-07" db="EMBL/GenBank/DDBJ databases">
        <title>Tepidimonas charontis SPSP-6 draft genome.</title>
        <authorList>
            <person name="Da Costa M.S."/>
            <person name="Froufe H.J.C."/>
            <person name="Egas C."/>
            <person name="Albuquerque L."/>
        </authorList>
    </citation>
    <scope>NUCLEOTIDE SEQUENCE [LARGE SCALE GENOMIC DNA]</scope>
    <source>
        <strain evidence="2 3">SPSP-6</strain>
    </source>
</reference>
<gene>
    <name evidence="2" type="ORF">Tchar_02226</name>
</gene>
<evidence type="ECO:0000313" key="3">
    <source>
        <dbReference type="Proteomes" id="UP000318294"/>
    </source>
</evidence>
<evidence type="ECO:0000313" key="2">
    <source>
        <dbReference type="EMBL" id="TSE31881.1"/>
    </source>
</evidence>
<sequence>MTTGYELRTQRTHKRAYLEPTERVQSSKELAALIEPYALKAEAKGGRSPSAVEKLLRIHFPQPRFGLSDPAVEEALYDTPLLAKFVGLDLEVDVIADERTILRIDHLLEKHGLSRYIVESVDQ</sequence>
<dbReference type="InterPro" id="IPR008490">
    <property type="entry name" value="Transposase_InsH_N"/>
</dbReference>
<dbReference type="RefSeq" id="WP_144329089.1">
    <property type="nucleotide sequence ID" value="NZ_VJON01000042.1"/>
</dbReference>
<dbReference type="OrthoDB" id="9774608at2"/>
<dbReference type="AlphaFoldDB" id="A0A554X7S7"/>
<keyword evidence="3" id="KW-1185">Reference proteome</keyword>
<protein>
    <recommendedName>
        <fullName evidence="1">Transposase InsH N-terminal domain-containing protein</fullName>
    </recommendedName>
</protein>
<accession>A0A554X7S7</accession>
<name>A0A554X7S7_9BURK</name>
<dbReference type="PANTHER" id="PTHR35604:SF2">
    <property type="entry name" value="TRANSPOSASE INSH FOR INSERTION SEQUENCE ELEMENT IS5A-RELATED"/>
    <property type="match status" value="1"/>
</dbReference>